<proteinExistence type="predicted"/>
<dbReference type="Proteomes" id="UP000694044">
    <property type="component" value="Unassembled WGS sequence"/>
</dbReference>
<sequence>MADSVKPAKKKSIFWDKDGVDGGKSSVDVVIDWMTTEANYNRWRGSDHNNGNTKEALLKESVAALKSVGIEHRSPAQIREKIGNIEEKYHVAEVFFVSNGYRDL</sequence>
<dbReference type="OrthoDB" id="127208at2759"/>
<protein>
    <submittedName>
        <fullName evidence="1">Uncharacterized protein</fullName>
    </submittedName>
</protein>
<evidence type="ECO:0000313" key="1">
    <source>
        <dbReference type="EMBL" id="KAG7393146.1"/>
    </source>
</evidence>
<keyword evidence="2" id="KW-1185">Reference proteome</keyword>
<comment type="caution">
    <text evidence="1">The sequence shown here is derived from an EMBL/GenBank/DDBJ whole genome shotgun (WGS) entry which is preliminary data.</text>
</comment>
<evidence type="ECO:0000313" key="2">
    <source>
        <dbReference type="Proteomes" id="UP000694044"/>
    </source>
</evidence>
<dbReference type="AlphaFoldDB" id="A0A8T1WIC0"/>
<dbReference type="PANTHER" id="PTHR33324:SF2">
    <property type="entry name" value="MYB_SANT-LIKE DNA-BINDING DOMAIN-CONTAINING PROTEIN"/>
    <property type="match status" value="1"/>
</dbReference>
<dbReference type="PANTHER" id="PTHR33324">
    <property type="entry name" value="EXPRESSED PROTEIN"/>
    <property type="match status" value="1"/>
</dbReference>
<accession>A0A8T1WIC0</accession>
<name>A0A8T1WIC0_9STRA</name>
<dbReference type="EMBL" id="JAGDFM010000006">
    <property type="protein sequence ID" value="KAG7393146.1"/>
    <property type="molecule type" value="Genomic_DNA"/>
</dbReference>
<organism evidence="1 2">
    <name type="scientific">Phytophthora pseudosyringae</name>
    <dbReference type="NCBI Taxonomy" id="221518"/>
    <lineage>
        <taxon>Eukaryota</taxon>
        <taxon>Sar</taxon>
        <taxon>Stramenopiles</taxon>
        <taxon>Oomycota</taxon>
        <taxon>Peronosporomycetes</taxon>
        <taxon>Peronosporales</taxon>
        <taxon>Peronosporaceae</taxon>
        <taxon>Phytophthora</taxon>
    </lineage>
</organism>
<reference evidence="1" key="1">
    <citation type="submission" date="2021-02" db="EMBL/GenBank/DDBJ databases">
        <authorList>
            <person name="Palmer J.M."/>
        </authorList>
    </citation>
    <scope>NUCLEOTIDE SEQUENCE</scope>
    <source>
        <strain evidence="1">SCRP734</strain>
    </source>
</reference>
<gene>
    <name evidence="1" type="ORF">PHYPSEUDO_012482</name>
</gene>